<evidence type="ECO:0000313" key="2">
    <source>
        <dbReference type="Proteomes" id="UP000265520"/>
    </source>
</evidence>
<proteinExistence type="predicted"/>
<protein>
    <submittedName>
        <fullName evidence="1">Uncharacterized protein</fullName>
    </submittedName>
</protein>
<evidence type="ECO:0000313" key="1">
    <source>
        <dbReference type="EMBL" id="MCI69131.1"/>
    </source>
</evidence>
<sequence length="18" mass="2076">MSGNISRELGNWTKIRTL</sequence>
<organism evidence="1 2">
    <name type="scientific">Trifolium medium</name>
    <dbReference type="NCBI Taxonomy" id="97028"/>
    <lineage>
        <taxon>Eukaryota</taxon>
        <taxon>Viridiplantae</taxon>
        <taxon>Streptophyta</taxon>
        <taxon>Embryophyta</taxon>
        <taxon>Tracheophyta</taxon>
        <taxon>Spermatophyta</taxon>
        <taxon>Magnoliopsida</taxon>
        <taxon>eudicotyledons</taxon>
        <taxon>Gunneridae</taxon>
        <taxon>Pentapetalae</taxon>
        <taxon>rosids</taxon>
        <taxon>fabids</taxon>
        <taxon>Fabales</taxon>
        <taxon>Fabaceae</taxon>
        <taxon>Papilionoideae</taxon>
        <taxon>50 kb inversion clade</taxon>
        <taxon>NPAAA clade</taxon>
        <taxon>Hologalegina</taxon>
        <taxon>IRL clade</taxon>
        <taxon>Trifolieae</taxon>
        <taxon>Trifolium</taxon>
    </lineage>
</organism>
<dbReference type="Proteomes" id="UP000265520">
    <property type="component" value="Unassembled WGS sequence"/>
</dbReference>
<accession>A0A392U6K4</accession>
<feature type="non-terminal residue" evidence="1">
    <location>
        <position position="18"/>
    </location>
</feature>
<name>A0A392U6K4_9FABA</name>
<reference evidence="1 2" key="1">
    <citation type="journal article" date="2018" name="Front. Plant Sci.">
        <title>Red Clover (Trifolium pratense) and Zigzag Clover (T. medium) - A Picture of Genomic Similarities and Differences.</title>
        <authorList>
            <person name="Dluhosova J."/>
            <person name="Istvanek J."/>
            <person name="Nedelnik J."/>
            <person name="Repkova J."/>
        </authorList>
    </citation>
    <scope>NUCLEOTIDE SEQUENCE [LARGE SCALE GENOMIC DNA]</scope>
    <source>
        <strain evidence="2">cv. 10/8</strain>
        <tissue evidence="1">Leaf</tissue>
    </source>
</reference>
<dbReference type="AlphaFoldDB" id="A0A392U6K4"/>
<dbReference type="EMBL" id="LXQA010749817">
    <property type="protein sequence ID" value="MCI69131.1"/>
    <property type="molecule type" value="Genomic_DNA"/>
</dbReference>
<keyword evidence="2" id="KW-1185">Reference proteome</keyword>
<comment type="caution">
    <text evidence="1">The sequence shown here is derived from an EMBL/GenBank/DDBJ whole genome shotgun (WGS) entry which is preliminary data.</text>
</comment>